<evidence type="ECO:0000256" key="1">
    <source>
        <dbReference type="SAM" id="MobiDB-lite"/>
    </source>
</evidence>
<sequence>MTTPEHVRVPRPAPGWPLYAHPVTHPAVWERATAMAASWRQWGDGLVVVNVHDGPGDQRSWQAYQPALCALTTAAPAPCVAGYVHTGWGLRAVEAVLADAATWRQRDGLRTLMLDEWCSGDEHPEQVDRSLRMLELLRPDWERVVINPGRRLDPGYARRLDGLVDAACTAEESSSATPPEPEPGHLPDGALRWTLVHSAPQGRAVPGVLGADLAWCTASAPPHPWDGSGSATAP</sequence>
<dbReference type="OrthoDB" id="508445at2"/>
<evidence type="ECO:0000313" key="3">
    <source>
        <dbReference type="Proteomes" id="UP000198122"/>
    </source>
</evidence>
<accession>A0A212T703</accession>
<dbReference type="InterPro" id="IPR021986">
    <property type="entry name" value="Spherulin4"/>
</dbReference>
<protein>
    <submittedName>
        <fullName evidence="2">Spherulation-specific family 4</fullName>
    </submittedName>
</protein>
<keyword evidence="3" id="KW-1185">Reference proteome</keyword>
<dbReference type="Proteomes" id="UP000198122">
    <property type="component" value="Unassembled WGS sequence"/>
</dbReference>
<dbReference type="AlphaFoldDB" id="A0A212T703"/>
<feature type="region of interest" description="Disordered" evidence="1">
    <location>
        <begin position="169"/>
        <end position="189"/>
    </location>
</feature>
<dbReference type="Pfam" id="PF12138">
    <property type="entry name" value="Spherulin4"/>
    <property type="match status" value="1"/>
</dbReference>
<gene>
    <name evidence="2" type="ORF">SAMN05445756_0565</name>
</gene>
<proteinExistence type="predicted"/>
<reference evidence="2 3" key="1">
    <citation type="submission" date="2017-06" db="EMBL/GenBank/DDBJ databases">
        <authorList>
            <person name="Kim H.J."/>
            <person name="Triplett B.A."/>
        </authorList>
    </citation>
    <scope>NUCLEOTIDE SEQUENCE [LARGE SCALE GENOMIC DNA]</scope>
    <source>
        <strain evidence="2 3">DSM 22179</strain>
    </source>
</reference>
<evidence type="ECO:0000313" key="2">
    <source>
        <dbReference type="EMBL" id="SNC61847.1"/>
    </source>
</evidence>
<name>A0A212T703_9MICO</name>
<dbReference type="PANTHER" id="PTHR35040:SF9">
    <property type="entry name" value="4-LIKE CELL SURFACE PROTEIN, PUTATIVE (AFU_ORTHOLOGUE AFUA_4G14080)-RELATED"/>
    <property type="match status" value="1"/>
</dbReference>
<dbReference type="EMBL" id="FYEZ01000001">
    <property type="protein sequence ID" value="SNC61847.1"/>
    <property type="molecule type" value="Genomic_DNA"/>
</dbReference>
<organism evidence="2 3">
    <name type="scientific">Kytococcus aerolatus</name>
    <dbReference type="NCBI Taxonomy" id="592308"/>
    <lineage>
        <taxon>Bacteria</taxon>
        <taxon>Bacillati</taxon>
        <taxon>Actinomycetota</taxon>
        <taxon>Actinomycetes</taxon>
        <taxon>Micrococcales</taxon>
        <taxon>Kytococcaceae</taxon>
        <taxon>Kytococcus</taxon>
    </lineage>
</organism>
<dbReference type="PANTHER" id="PTHR35040">
    <property type="match status" value="1"/>
</dbReference>